<protein>
    <submittedName>
        <fullName evidence="1">Uncharacterized protein</fullName>
    </submittedName>
</protein>
<proteinExistence type="predicted"/>
<reference evidence="1 2" key="1">
    <citation type="journal article" date="2018" name="Front. Plant Sci.">
        <title>Red Clover (Trifolium pratense) and Zigzag Clover (T. medium) - A Picture of Genomic Similarities and Differences.</title>
        <authorList>
            <person name="Dluhosova J."/>
            <person name="Istvanek J."/>
            <person name="Nedelnik J."/>
            <person name="Repkova J."/>
        </authorList>
    </citation>
    <scope>NUCLEOTIDE SEQUENCE [LARGE SCALE GENOMIC DNA]</scope>
    <source>
        <strain evidence="2">cv. 10/8</strain>
        <tissue evidence="1">Leaf</tissue>
    </source>
</reference>
<name>A0A392T8X0_9FABA</name>
<feature type="non-terminal residue" evidence="1">
    <location>
        <position position="1"/>
    </location>
</feature>
<dbReference type="AlphaFoldDB" id="A0A392T8X0"/>
<keyword evidence="2" id="KW-1185">Reference proteome</keyword>
<evidence type="ECO:0000313" key="1">
    <source>
        <dbReference type="EMBL" id="MCI56610.1"/>
    </source>
</evidence>
<comment type="caution">
    <text evidence="1">The sequence shown here is derived from an EMBL/GenBank/DDBJ whole genome shotgun (WGS) entry which is preliminary data.</text>
</comment>
<accession>A0A392T8X0</accession>
<dbReference type="EMBL" id="LXQA010515181">
    <property type="protein sequence ID" value="MCI56610.1"/>
    <property type="molecule type" value="Genomic_DNA"/>
</dbReference>
<sequence>CRSLSVAEARNVQMFGRNLSLDLAQRA</sequence>
<organism evidence="1 2">
    <name type="scientific">Trifolium medium</name>
    <dbReference type="NCBI Taxonomy" id="97028"/>
    <lineage>
        <taxon>Eukaryota</taxon>
        <taxon>Viridiplantae</taxon>
        <taxon>Streptophyta</taxon>
        <taxon>Embryophyta</taxon>
        <taxon>Tracheophyta</taxon>
        <taxon>Spermatophyta</taxon>
        <taxon>Magnoliopsida</taxon>
        <taxon>eudicotyledons</taxon>
        <taxon>Gunneridae</taxon>
        <taxon>Pentapetalae</taxon>
        <taxon>rosids</taxon>
        <taxon>fabids</taxon>
        <taxon>Fabales</taxon>
        <taxon>Fabaceae</taxon>
        <taxon>Papilionoideae</taxon>
        <taxon>50 kb inversion clade</taxon>
        <taxon>NPAAA clade</taxon>
        <taxon>Hologalegina</taxon>
        <taxon>IRL clade</taxon>
        <taxon>Trifolieae</taxon>
        <taxon>Trifolium</taxon>
    </lineage>
</organism>
<evidence type="ECO:0000313" key="2">
    <source>
        <dbReference type="Proteomes" id="UP000265520"/>
    </source>
</evidence>
<dbReference type="Proteomes" id="UP000265520">
    <property type="component" value="Unassembled WGS sequence"/>
</dbReference>